<sequence length="75" mass="8534">MTAYKINDGDVYAAHSMEEAITLWEAATGAKWNEDDTITSMRHDEEIYSARTDDLMTIGEILKTEQQPAYLGHRL</sequence>
<dbReference type="EMBL" id="JACHFD010000005">
    <property type="protein sequence ID" value="MBB5351071.1"/>
    <property type="molecule type" value="Genomic_DNA"/>
</dbReference>
<organism evidence="1 2">
    <name type="scientific">Haloferula luteola</name>
    <dbReference type="NCBI Taxonomy" id="595692"/>
    <lineage>
        <taxon>Bacteria</taxon>
        <taxon>Pseudomonadati</taxon>
        <taxon>Verrucomicrobiota</taxon>
        <taxon>Verrucomicrobiia</taxon>
        <taxon>Verrucomicrobiales</taxon>
        <taxon>Verrucomicrobiaceae</taxon>
        <taxon>Haloferula</taxon>
    </lineage>
</organism>
<reference evidence="1 2" key="1">
    <citation type="submission" date="2020-08" db="EMBL/GenBank/DDBJ databases">
        <title>Genomic Encyclopedia of Type Strains, Phase IV (KMG-IV): sequencing the most valuable type-strain genomes for metagenomic binning, comparative biology and taxonomic classification.</title>
        <authorList>
            <person name="Goeker M."/>
        </authorList>
    </citation>
    <scope>NUCLEOTIDE SEQUENCE [LARGE SCALE GENOMIC DNA]</scope>
    <source>
        <strain evidence="1 2">YC6886</strain>
    </source>
</reference>
<gene>
    <name evidence="1" type="ORF">HNR46_001305</name>
</gene>
<dbReference type="AlphaFoldDB" id="A0A840VE06"/>
<dbReference type="Proteomes" id="UP000557717">
    <property type="component" value="Unassembled WGS sequence"/>
</dbReference>
<dbReference type="RefSeq" id="WP_184016927.1">
    <property type="nucleotide sequence ID" value="NZ_JACHFD010000005.1"/>
</dbReference>
<keyword evidence="2" id="KW-1185">Reference proteome</keyword>
<evidence type="ECO:0000313" key="2">
    <source>
        <dbReference type="Proteomes" id="UP000557717"/>
    </source>
</evidence>
<name>A0A840VE06_9BACT</name>
<comment type="caution">
    <text evidence="1">The sequence shown here is derived from an EMBL/GenBank/DDBJ whole genome shotgun (WGS) entry which is preliminary data.</text>
</comment>
<accession>A0A840VE06</accession>
<evidence type="ECO:0000313" key="1">
    <source>
        <dbReference type="EMBL" id="MBB5351071.1"/>
    </source>
</evidence>
<protein>
    <submittedName>
        <fullName evidence="1">Uncharacterized protein</fullName>
    </submittedName>
</protein>
<proteinExistence type="predicted"/>